<name>A0AAV3U719_9ALTE</name>
<dbReference type="GO" id="GO:0009693">
    <property type="term" value="P:ethylene biosynthetic process"/>
    <property type="evidence" value="ECO:0007669"/>
    <property type="project" value="UniProtKB-KW"/>
</dbReference>
<dbReference type="InterPro" id="IPR005123">
    <property type="entry name" value="Oxoglu/Fe-dep_dioxygenase_dom"/>
</dbReference>
<feature type="domain" description="Fe2OG dioxygenase" evidence="12">
    <location>
        <begin position="188"/>
        <end position="293"/>
    </location>
</feature>
<dbReference type="InterPro" id="IPR026992">
    <property type="entry name" value="DIOX_N"/>
</dbReference>
<evidence type="ECO:0000256" key="1">
    <source>
        <dbReference type="ARBA" id="ARBA00001954"/>
    </source>
</evidence>
<evidence type="ECO:0000313" key="14">
    <source>
        <dbReference type="Proteomes" id="UP001409585"/>
    </source>
</evidence>
<dbReference type="EC" id="1.14.20.7" evidence="3"/>
<gene>
    <name evidence="13" type="ORF">GCM10025791_38710</name>
</gene>
<dbReference type="EC" id="1.13.12.19" evidence="4"/>
<evidence type="ECO:0000256" key="8">
    <source>
        <dbReference type="ARBA" id="ARBA00031282"/>
    </source>
</evidence>
<keyword evidence="6" id="KW-0266">Ethylene biosynthesis</keyword>
<evidence type="ECO:0000256" key="3">
    <source>
        <dbReference type="ARBA" id="ARBA00012293"/>
    </source>
</evidence>
<dbReference type="Pfam" id="PF14226">
    <property type="entry name" value="DIOX_N"/>
    <property type="match status" value="1"/>
</dbReference>
<keyword evidence="11" id="KW-0408">Iron</keyword>
<dbReference type="InterPro" id="IPR027443">
    <property type="entry name" value="IPNS-like_sf"/>
</dbReference>
<comment type="similarity">
    <text evidence="11">Belongs to the iron/ascorbate-dependent oxidoreductase family.</text>
</comment>
<evidence type="ECO:0000256" key="4">
    <source>
        <dbReference type="ARBA" id="ARBA00012531"/>
    </source>
</evidence>
<proteinExistence type="inferred from homology"/>
<dbReference type="GO" id="GO:0046872">
    <property type="term" value="F:metal ion binding"/>
    <property type="evidence" value="ECO:0007669"/>
    <property type="project" value="UniProtKB-KW"/>
</dbReference>
<organism evidence="13 14">
    <name type="scientific">Halioxenophilus aromaticivorans</name>
    <dbReference type="NCBI Taxonomy" id="1306992"/>
    <lineage>
        <taxon>Bacteria</taxon>
        <taxon>Pseudomonadati</taxon>
        <taxon>Pseudomonadota</taxon>
        <taxon>Gammaproteobacteria</taxon>
        <taxon>Alteromonadales</taxon>
        <taxon>Alteromonadaceae</taxon>
        <taxon>Halioxenophilus</taxon>
    </lineage>
</organism>
<dbReference type="Proteomes" id="UP001409585">
    <property type="component" value="Unassembled WGS sequence"/>
</dbReference>
<dbReference type="GO" id="GO:0102276">
    <property type="term" value="F:2-oxoglutarate oxygenase/decarboxylase (ethylene-forming) activity"/>
    <property type="evidence" value="ECO:0007669"/>
    <property type="project" value="UniProtKB-EC"/>
</dbReference>
<evidence type="ECO:0000256" key="2">
    <source>
        <dbReference type="ARBA" id="ARBA00004767"/>
    </source>
</evidence>
<keyword evidence="11" id="KW-0560">Oxidoreductase</keyword>
<dbReference type="InterPro" id="IPR050231">
    <property type="entry name" value="Iron_ascorbate_oxido_reductase"/>
</dbReference>
<keyword evidence="11" id="KW-0479">Metal-binding</keyword>
<comment type="cofactor">
    <cofactor evidence="1">
        <name>Fe(2+)</name>
        <dbReference type="ChEBI" id="CHEBI:29033"/>
    </cofactor>
</comment>
<comment type="pathway">
    <text evidence="2">Alkene biosynthesis; ethylene biosynthesis via 2-oxoglutarate.</text>
</comment>
<comment type="catalytic activity">
    <reaction evidence="9">
        <text>2-oxoglutarate + O2 + 2 H(+) = ethene + 3 CO2 + H2O</text>
        <dbReference type="Rhea" id="RHEA:31523"/>
        <dbReference type="ChEBI" id="CHEBI:15377"/>
        <dbReference type="ChEBI" id="CHEBI:15378"/>
        <dbReference type="ChEBI" id="CHEBI:15379"/>
        <dbReference type="ChEBI" id="CHEBI:16526"/>
        <dbReference type="ChEBI" id="CHEBI:16810"/>
        <dbReference type="ChEBI" id="CHEBI:18153"/>
        <dbReference type="EC" id="1.13.12.19"/>
    </reaction>
</comment>
<evidence type="ECO:0000256" key="6">
    <source>
        <dbReference type="ARBA" id="ARBA00022666"/>
    </source>
</evidence>
<dbReference type="SUPFAM" id="SSF51197">
    <property type="entry name" value="Clavaminate synthase-like"/>
    <property type="match status" value="1"/>
</dbReference>
<dbReference type="PANTHER" id="PTHR47990">
    <property type="entry name" value="2-OXOGLUTARATE (2OG) AND FE(II)-DEPENDENT OXYGENASE SUPERFAMILY PROTEIN-RELATED"/>
    <property type="match status" value="1"/>
</dbReference>
<evidence type="ECO:0000256" key="9">
    <source>
        <dbReference type="ARBA" id="ARBA00047725"/>
    </source>
</evidence>
<evidence type="ECO:0000256" key="11">
    <source>
        <dbReference type="RuleBase" id="RU003682"/>
    </source>
</evidence>
<dbReference type="AlphaFoldDB" id="A0AAV3U719"/>
<sequence length="330" mass="36125">MLFQETLNKENTMAEAQTAANSVPRISLQGFAGASSSDASRQAFIDQLWQALAEFGFVVISDHGISASTFTKAYALSQQLFGLPLAQKQGFEQGNGQRGYIAFGKETAKGSNHPDLKEYWHIGPELNTAGAVYVDYPANVWPDAQMPAFKPFFLALHQQLTEVALTLLEALALAMELPNDYFANMIHRGNSVQRLIHYPPLGQTDPGESVRAAAHADINLMTLLIGATDSGLELLDKNGRWLAVENQANDLVVDTGDMMALLTNNALPATVHRVVNPTNTTEPRYSIPFFVHPRNEVVLKPLAQFASQGEARQPISAGDYLAQRLRENGF</sequence>
<dbReference type="PRINTS" id="PR00682">
    <property type="entry name" value="IPNSYNTHASE"/>
</dbReference>
<dbReference type="PROSITE" id="PS51471">
    <property type="entry name" value="FE2OG_OXY"/>
    <property type="match status" value="1"/>
</dbReference>
<dbReference type="Pfam" id="PF03171">
    <property type="entry name" value="2OG-FeII_Oxy"/>
    <property type="match status" value="1"/>
</dbReference>
<keyword evidence="14" id="KW-1185">Reference proteome</keyword>
<dbReference type="EMBL" id="BAABLX010000065">
    <property type="protein sequence ID" value="GAA4954838.1"/>
    <property type="molecule type" value="Genomic_DNA"/>
</dbReference>
<reference evidence="14" key="1">
    <citation type="journal article" date="2019" name="Int. J. Syst. Evol. Microbiol.">
        <title>The Global Catalogue of Microorganisms (GCM) 10K type strain sequencing project: providing services to taxonomists for standard genome sequencing and annotation.</title>
        <authorList>
            <consortium name="The Broad Institute Genomics Platform"/>
            <consortium name="The Broad Institute Genome Sequencing Center for Infectious Disease"/>
            <person name="Wu L."/>
            <person name="Ma J."/>
        </authorList>
    </citation>
    <scope>NUCLEOTIDE SEQUENCE [LARGE SCALE GENOMIC DNA]</scope>
    <source>
        <strain evidence="14">JCM 19134</strain>
    </source>
</reference>
<accession>A0AAV3U719</accession>
<comment type="caution">
    <text evidence="13">The sequence shown here is derived from an EMBL/GenBank/DDBJ whole genome shotgun (WGS) entry which is preliminary data.</text>
</comment>
<evidence type="ECO:0000259" key="12">
    <source>
        <dbReference type="PROSITE" id="PS51471"/>
    </source>
</evidence>
<evidence type="ECO:0000256" key="10">
    <source>
        <dbReference type="ARBA" id="ARBA00049359"/>
    </source>
</evidence>
<dbReference type="Gene3D" id="2.60.120.330">
    <property type="entry name" value="B-lactam Antibiotic, Isopenicillin N Synthase, Chain"/>
    <property type="match status" value="1"/>
</dbReference>
<evidence type="ECO:0000313" key="13">
    <source>
        <dbReference type="EMBL" id="GAA4954838.1"/>
    </source>
</evidence>
<evidence type="ECO:0000256" key="7">
    <source>
        <dbReference type="ARBA" id="ARBA00031011"/>
    </source>
</evidence>
<dbReference type="InterPro" id="IPR044861">
    <property type="entry name" value="IPNS-like_FE2OG_OXY"/>
</dbReference>
<comment type="catalytic activity">
    <reaction evidence="10">
        <text>L-arginine + 2-oxoglutarate + O2 = guanidine + L-glutamate 5-semialdehyde + succinate + CO2</text>
        <dbReference type="Rhea" id="RHEA:31535"/>
        <dbReference type="ChEBI" id="CHEBI:15379"/>
        <dbReference type="ChEBI" id="CHEBI:16526"/>
        <dbReference type="ChEBI" id="CHEBI:16810"/>
        <dbReference type="ChEBI" id="CHEBI:30031"/>
        <dbReference type="ChEBI" id="CHEBI:30087"/>
        <dbReference type="ChEBI" id="CHEBI:32682"/>
        <dbReference type="ChEBI" id="CHEBI:58066"/>
        <dbReference type="EC" id="1.14.20.7"/>
    </reaction>
</comment>
<evidence type="ECO:0000256" key="5">
    <source>
        <dbReference type="ARBA" id="ARBA00019045"/>
    </source>
</evidence>
<protein>
    <recommendedName>
        <fullName evidence="5">2-oxoglutarate-dependent ethylene/succinate-forming enzyme</fullName>
        <ecNumber evidence="4">1.13.12.19</ecNumber>
        <ecNumber evidence="3">1.14.20.7</ecNumber>
    </recommendedName>
    <alternativeName>
        <fullName evidence="7">2-oxoglutarate dioxygenase (ethylene-forming)</fullName>
    </alternativeName>
    <alternativeName>
        <fullName evidence="8">2-oxoglutarate/L-arginine monooxygenase/decarboxylase (succinate-forming)</fullName>
    </alternativeName>
</protein>